<dbReference type="PANTHER" id="PTHR48258">
    <property type="entry name" value="DUF4218 DOMAIN-CONTAINING PROTEIN-RELATED"/>
    <property type="match status" value="1"/>
</dbReference>
<gene>
    <name evidence="3" type="ORF">MERR_LOCUS8641</name>
</gene>
<dbReference type="OrthoDB" id="1071869at2759"/>
<keyword evidence="4" id="KW-1185">Reference proteome</keyword>
<organism evidence="3 4">
    <name type="scientific">Microthlaspi erraticum</name>
    <dbReference type="NCBI Taxonomy" id="1685480"/>
    <lineage>
        <taxon>Eukaryota</taxon>
        <taxon>Viridiplantae</taxon>
        <taxon>Streptophyta</taxon>
        <taxon>Embryophyta</taxon>
        <taxon>Tracheophyta</taxon>
        <taxon>Spermatophyta</taxon>
        <taxon>Magnoliopsida</taxon>
        <taxon>eudicotyledons</taxon>
        <taxon>Gunneridae</taxon>
        <taxon>Pentapetalae</taxon>
        <taxon>rosids</taxon>
        <taxon>malvids</taxon>
        <taxon>Brassicales</taxon>
        <taxon>Brassicaceae</taxon>
        <taxon>Coluteocarpeae</taxon>
        <taxon>Microthlaspi</taxon>
    </lineage>
</organism>
<sequence>MYYYQVQSASTRDEVIPTWLQELVGGPLSETISWPMYCTRGYVFKRRTQFNNRQTVNDGVYCTRGYVFKRRTQFNNRQTVNDGVVVHTTDVDYYGVLEDILEVEYPGYINLKCVLFKFHWYDPTSKRGVRLTELGVTVINSSRKLNKYDPFIIASQADQVCYLPYPRVSQINNPWITVAQVNPRGRVDGVKDHDPMQQNSAGVTSVIKNSLENTILVDVENQLFDSMDLEGDANVGEFEDSNNSSPSDYSSESE</sequence>
<name>A0A6D2HWJ1_9BRAS</name>
<dbReference type="InterPro" id="IPR025312">
    <property type="entry name" value="DUF4216"/>
</dbReference>
<dbReference type="PANTHER" id="PTHR48258:SF4">
    <property type="entry name" value="DUF4216 DOMAIN-CONTAINING PROTEIN"/>
    <property type="match status" value="1"/>
</dbReference>
<evidence type="ECO:0000313" key="4">
    <source>
        <dbReference type="Proteomes" id="UP000467841"/>
    </source>
</evidence>
<dbReference type="EMBL" id="CACVBM020000610">
    <property type="protein sequence ID" value="CAA7021406.1"/>
    <property type="molecule type" value="Genomic_DNA"/>
</dbReference>
<protein>
    <recommendedName>
        <fullName evidence="2">DUF4216 domain-containing protein</fullName>
    </recommendedName>
</protein>
<dbReference type="AlphaFoldDB" id="A0A6D2HWJ1"/>
<feature type="region of interest" description="Disordered" evidence="1">
    <location>
        <begin position="232"/>
        <end position="254"/>
    </location>
</feature>
<proteinExistence type="predicted"/>
<dbReference type="Pfam" id="PF13952">
    <property type="entry name" value="DUF4216"/>
    <property type="match status" value="1"/>
</dbReference>
<reference evidence="3" key="1">
    <citation type="submission" date="2020-01" db="EMBL/GenBank/DDBJ databases">
        <authorList>
            <person name="Mishra B."/>
        </authorList>
    </citation>
    <scope>NUCLEOTIDE SEQUENCE [LARGE SCALE GENOMIC DNA]</scope>
</reference>
<evidence type="ECO:0000259" key="2">
    <source>
        <dbReference type="Pfam" id="PF13952"/>
    </source>
</evidence>
<feature type="domain" description="DUF4216" evidence="2">
    <location>
        <begin position="102"/>
        <end position="169"/>
    </location>
</feature>
<evidence type="ECO:0000256" key="1">
    <source>
        <dbReference type="SAM" id="MobiDB-lite"/>
    </source>
</evidence>
<dbReference type="Proteomes" id="UP000467841">
    <property type="component" value="Unassembled WGS sequence"/>
</dbReference>
<accession>A0A6D2HWJ1</accession>
<evidence type="ECO:0000313" key="3">
    <source>
        <dbReference type="EMBL" id="CAA7021406.1"/>
    </source>
</evidence>
<feature type="compositionally biased region" description="Low complexity" evidence="1">
    <location>
        <begin position="241"/>
        <end position="254"/>
    </location>
</feature>
<comment type="caution">
    <text evidence="3">The sequence shown here is derived from an EMBL/GenBank/DDBJ whole genome shotgun (WGS) entry which is preliminary data.</text>
</comment>